<sequence length="31" mass="3351">MRADRLACDHLAAIGLSATLIRIRTESIDPA</sequence>
<accession>D2B7H2</accession>
<dbReference type="AlphaFoldDB" id="D2B7H2"/>
<reference evidence="1 2" key="1">
    <citation type="journal article" date="2010" name="Stand. Genomic Sci.">
        <title>Complete genome sequence of Streptosporangium roseum type strain (NI 9100).</title>
        <authorList>
            <person name="Nolan M."/>
            <person name="Sikorski J."/>
            <person name="Jando M."/>
            <person name="Lucas S."/>
            <person name="Lapidus A."/>
            <person name="Glavina Del Rio T."/>
            <person name="Chen F."/>
            <person name="Tice H."/>
            <person name="Pitluck S."/>
            <person name="Cheng J.F."/>
            <person name="Chertkov O."/>
            <person name="Sims D."/>
            <person name="Meincke L."/>
            <person name="Brettin T."/>
            <person name="Han C."/>
            <person name="Detter J.C."/>
            <person name="Bruce D."/>
            <person name="Goodwin L."/>
            <person name="Land M."/>
            <person name="Hauser L."/>
            <person name="Chang Y.J."/>
            <person name="Jeffries C.D."/>
            <person name="Ivanova N."/>
            <person name="Mavromatis K."/>
            <person name="Mikhailova N."/>
            <person name="Chen A."/>
            <person name="Palaniappan K."/>
            <person name="Chain P."/>
            <person name="Rohde M."/>
            <person name="Goker M."/>
            <person name="Bristow J."/>
            <person name="Eisen J.A."/>
            <person name="Markowitz V."/>
            <person name="Hugenholtz P."/>
            <person name="Kyrpides N.C."/>
            <person name="Klenk H.P."/>
        </authorList>
    </citation>
    <scope>NUCLEOTIDE SEQUENCE [LARGE SCALE GENOMIC DNA]</scope>
    <source>
        <strain evidence="2">ATCC 12428 / DSM 43021 / JCM 3005 / NI 9100</strain>
    </source>
</reference>
<dbReference type="HOGENOM" id="CLU_3398822_0_0_11"/>
<protein>
    <submittedName>
        <fullName evidence="1">Uncharacterized protein</fullName>
    </submittedName>
</protein>
<dbReference type="KEGG" id="sro:Sros_8860"/>
<organism evidence="1 2">
    <name type="scientific">Streptosporangium roseum (strain ATCC 12428 / DSM 43021 / JCM 3005 / KCTC 9067 / NCIMB 10171 / NRRL 2505 / NI 9100)</name>
    <dbReference type="NCBI Taxonomy" id="479432"/>
    <lineage>
        <taxon>Bacteria</taxon>
        <taxon>Bacillati</taxon>
        <taxon>Actinomycetota</taxon>
        <taxon>Actinomycetes</taxon>
        <taxon>Streptosporangiales</taxon>
        <taxon>Streptosporangiaceae</taxon>
        <taxon>Streptosporangium</taxon>
    </lineage>
</organism>
<evidence type="ECO:0000313" key="2">
    <source>
        <dbReference type="Proteomes" id="UP000002029"/>
    </source>
</evidence>
<evidence type="ECO:0000313" key="1">
    <source>
        <dbReference type="EMBL" id="ACZ91493.1"/>
    </source>
</evidence>
<gene>
    <name evidence="1" type="ordered locus">Sros_8860</name>
</gene>
<dbReference type="EMBL" id="CP001814">
    <property type="protein sequence ID" value="ACZ91493.1"/>
    <property type="molecule type" value="Genomic_DNA"/>
</dbReference>
<dbReference type="STRING" id="479432.Sros_8860"/>
<name>D2B7H2_STRRD</name>
<dbReference type="Proteomes" id="UP000002029">
    <property type="component" value="Chromosome"/>
</dbReference>
<proteinExistence type="predicted"/>
<keyword evidence="2" id="KW-1185">Reference proteome</keyword>